<dbReference type="SUPFAM" id="SSF53098">
    <property type="entry name" value="Ribonuclease H-like"/>
    <property type="match status" value="1"/>
</dbReference>
<dbReference type="NCBIfam" id="TIGR00250">
    <property type="entry name" value="RNAse_H_YqgF"/>
    <property type="match status" value="1"/>
</dbReference>
<organism evidence="7 8">
    <name type="scientific">Arenimonas terrae</name>
    <dbReference type="NCBI Taxonomy" id="2546226"/>
    <lineage>
        <taxon>Bacteria</taxon>
        <taxon>Pseudomonadati</taxon>
        <taxon>Pseudomonadota</taxon>
        <taxon>Gammaproteobacteria</taxon>
        <taxon>Lysobacterales</taxon>
        <taxon>Lysobacteraceae</taxon>
        <taxon>Arenimonas</taxon>
    </lineage>
</organism>
<keyword evidence="1 5" id="KW-0963">Cytoplasm</keyword>
<reference evidence="7 8" key="1">
    <citation type="submission" date="2019-03" db="EMBL/GenBank/DDBJ databases">
        <title>Arenimonas daejeonensis sp. nov., isolated from compost.</title>
        <authorList>
            <person name="Jeon C.O."/>
        </authorList>
    </citation>
    <scope>NUCLEOTIDE SEQUENCE [LARGE SCALE GENOMIC DNA]</scope>
    <source>
        <strain evidence="7 8">R29</strain>
    </source>
</reference>
<comment type="similarity">
    <text evidence="5">Belongs to the YqgF HJR family.</text>
</comment>
<dbReference type="InterPro" id="IPR012337">
    <property type="entry name" value="RNaseH-like_sf"/>
</dbReference>
<comment type="function">
    <text evidence="5">Could be a nuclease involved in processing of the 5'-end of pre-16S rRNA.</text>
</comment>
<dbReference type="SMART" id="SM00732">
    <property type="entry name" value="YqgFc"/>
    <property type="match status" value="1"/>
</dbReference>
<dbReference type="GO" id="GO:0005829">
    <property type="term" value="C:cytosol"/>
    <property type="evidence" value="ECO:0007669"/>
    <property type="project" value="TreeGrafter"/>
</dbReference>
<dbReference type="PANTHER" id="PTHR33317:SF4">
    <property type="entry name" value="POLYNUCLEOTIDYL TRANSFERASE, RIBONUCLEASE H-LIKE SUPERFAMILY PROTEIN"/>
    <property type="match status" value="1"/>
</dbReference>
<evidence type="ECO:0000259" key="6">
    <source>
        <dbReference type="SMART" id="SM00732"/>
    </source>
</evidence>
<keyword evidence="3 5" id="KW-0540">Nuclease</keyword>
<keyword evidence="8" id="KW-1185">Reference proteome</keyword>
<keyword evidence="4 5" id="KW-0378">Hydrolase</keyword>
<dbReference type="Gene3D" id="3.30.420.140">
    <property type="entry name" value="YqgF/RNase H-like domain"/>
    <property type="match status" value="1"/>
</dbReference>
<comment type="caution">
    <text evidence="7">The sequence shown here is derived from an EMBL/GenBank/DDBJ whole genome shotgun (WGS) entry which is preliminary data.</text>
</comment>
<dbReference type="GO" id="GO:0000967">
    <property type="term" value="P:rRNA 5'-end processing"/>
    <property type="evidence" value="ECO:0007669"/>
    <property type="project" value="UniProtKB-UniRule"/>
</dbReference>
<dbReference type="GO" id="GO:0004518">
    <property type="term" value="F:nuclease activity"/>
    <property type="evidence" value="ECO:0007669"/>
    <property type="project" value="UniProtKB-KW"/>
</dbReference>
<dbReference type="GO" id="GO:0016788">
    <property type="term" value="F:hydrolase activity, acting on ester bonds"/>
    <property type="evidence" value="ECO:0007669"/>
    <property type="project" value="UniProtKB-UniRule"/>
</dbReference>
<dbReference type="HAMAP" id="MF_00651">
    <property type="entry name" value="Nuclease_YqgF"/>
    <property type="match status" value="1"/>
</dbReference>
<evidence type="ECO:0000256" key="3">
    <source>
        <dbReference type="ARBA" id="ARBA00022722"/>
    </source>
</evidence>
<gene>
    <name evidence="7" type="primary">ruvX</name>
    <name evidence="7" type="ORF">E1B00_06200</name>
</gene>
<dbReference type="InterPro" id="IPR037027">
    <property type="entry name" value="YqgF/RNaseH-like_dom_sf"/>
</dbReference>
<accession>A0A5C4RVK1</accession>
<keyword evidence="2 5" id="KW-0690">Ribosome biogenesis</keyword>
<evidence type="ECO:0000313" key="8">
    <source>
        <dbReference type="Proteomes" id="UP000305760"/>
    </source>
</evidence>
<dbReference type="OrthoDB" id="9796140at2"/>
<evidence type="ECO:0000313" key="7">
    <source>
        <dbReference type="EMBL" id="TNJ35343.1"/>
    </source>
</evidence>
<sequence length="155" mass="16794">MTTLTTLLGFDVGARRIGVAVGNTVSASARELGVLDVFDSGPDWARLDRWVQEWRPDGLVVGDPATLDGGDQPIRQRARGFARALAKRYSLPVQQVDERRSSIEAAQRFAAGRAAGARKKHQAAQLDALAAVVILERWLSEPHSRLSLDSEPAAP</sequence>
<feature type="domain" description="YqgF/RNase H-like" evidence="6">
    <location>
        <begin position="5"/>
        <end position="105"/>
    </location>
</feature>
<dbReference type="RefSeq" id="WP_139446688.1">
    <property type="nucleotide sequence ID" value="NZ_SMDR01000001.1"/>
</dbReference>
<comment type="subcellular location">
    <subcellularLocation>
        <location evidence="5">Cytoplasm</location>
    </subcellularLocation>
</comment>
<dbReference type="InterPro" id="IPR006641">
    <property type="entry name" value="YqgF/RNaseH-like_dom"/>
</dbReference>
<dbReference type="EMBL" id="SMDR01000001">
    <property type="protein sequence ID" value="TNJ35343.1"/>
    <property type="molecule type" value="Genomic_DNA"/>
</dbReference>
<protein>
    <recommendedName>
        <fullName evidence="5">Putative pre-16S rRNA nuclease</fullName>
        <ecNumber evidence="5">3.1.-.-</ecNumber>
    </recommendedName>
</protein>
<dbReference type="EC" id="3.1.-.-" evidence="5"/>
<dbReference type="InterPro" id="IPR005227">
    <property type="entry name" value="YqgF"/>
</dbReference>
<dbReference type="CDD" id="cd16964">
    <property type="entry name" value="YqgF"/>
    <property type="match status" value="1"/>
</dbReference>
<evidence type="ECO:0000256" key="4">
    <source>
        <dbReference type="ARBA" id="ARBA00022801"/>
    </source>
</evidence>
<name>A0A5C4RVK1_9GAMM</name>
<dbReference type="Pfam" id="PF03652">
    <property type="entry name" value="RuvX"/>
    <property type="match status" value="1"/>
</dbReference>
<evidence type="ECO:0000256" key="5">
    <source>
        <dbReference type="HAMAP-Rule" id="MF_00651"/>
    </source>
</evidence>
<dbReference type="Proteomes" id="UP000305760">
    <property type="component" value="Unassembled WGS sequence"/>
</dbReference>
<proteinExistence type="inferred from homology"/>
<evidence type="ECO:0000256" key="2">
    <source>
        <dbReference type="ARBA" id="ARBA00022517"/>
    </source>
</evidence>
<evidence type="ECO:0000256" key="1">
    <source>
        <dbReference type="ARBA" id="ARBA00022490"/>
    </source>
</evidence>
<dbReference type="PANTHER" id="PTHR33317">
    <property type="entry name" value="POLYNUCLEOTIDYL TRANSFERASE, RIBONUCLEASE H-LIKE SUPERFAMILY PROTEIN"/>
    <property type="match status" value="1"/>
</dbReference>
<dbReference type="AlphaFoldDB" id="A0A5C4RVK1"/>